<dbReference type="Pfam" id="PF01547">
    <property type="entry name" value="SBP_bac_1"/>
    <property type="match status" value="1"/>
</dbReference>
<feature type="compositionally biased region" description="Basic and acidic residues" evidence="1">
    <location>
        <begin position="37"/>
        <end position="57"/>
    </location>
</feature>
<keyword evidence="4" id="KW-1185">Reference proteome</keyword>
<evidence type="ECO:0000256" key="1">
    <source>
        <dbReference type="SAM" id="MobiDB-lite"/>
    </source>
</evidence>
<dbReference type="GeneID" id="97555959"/>
<evidence type="ECO:0000313" key="4">
    <source>
        <dbReference type="Proteomes" id="UP000076796"/>
    </source>
</evidence>
<sequence length="463" mass="51881">MKQFGLWLTVCCMIVFTLAACGNGGSSHGGTSIGSKTSKESKETVPGAGEEKDSDTGGKKTIVFSTFFPDERFQAAKKKYEKLHPNIEIKLEYVQIDDAHLEAEMEKYVTATNTAMLAGKGPDLIQMDMLPTDSYVKNKLLADLGTMLDQDPTFKKEEYFMNILDATRIGDGLYSMPLAYFLMGFAGDEEAIAESGIKVDDKTWSWGEFTETANQLVAAKTNGFSTALVYEGPEYLLADMVLDNYSLYINRVTGEAHFEDDAFTSLMDQVKTMFDDRIVNTDFRSKSYFRNIQINSPWDYLVTLREYGENMKLFIKPHASDTPAGGYFRTYRDVAINANSKVQAEAWDFIKFMMSEPTQTPLEAAGFPINKKAFTQRISQLKEQGKVQAYKEGPLQGEFFEVDGAMLDRLESFVNGAIHQVDFKSDKVRDIIVQDAVAYFTGQKSADDVASLIQNKVTTYLNE</sequence>
<evidence type="ECO:0008006" key="5">
    <source>
        <dbReference type="Google" id="ProtNLM"/>
    </source>
</evidence>
<dbReference type="PROSITE" id="PS51257">
    <property type="entry name" value="PROKAR_LIPOPROTEIN"/>
    <property type="match status" value="1"/>
</dbReference>
<protein>
    <recommendedName>
        <fullName evidence="5">ABC transporter substrate-binding protein</fullName>
    </recommendedName>
</protein>
<name>A0A163LV61_9BACL</name>
<feature type="signal peptide" evidence="2">
    <location>
        <begin position="1"/>
        <end position="19"/>
    </location>
</feature>
<dbReference type="InterPro" id="IPR006059">
    <property type="entry name" value="SBP"/>
</dbReference>
<dbReference type="RefSeq" id="WP_063479380.1">
    <property type="nucleotide sequence ID" value="NZ_CP147845.1"/>
</dbReference>
<organism evidence="3 4">
    <name type="scientific">Paenibacillus glucanolyticus</name>
    <dbReference type="NCBI Taxonomy" id="59843"/>
    <lineage>
        <taxon>Bacteria</taxon>
        <taxon>Bacillati</taxon>
        <taxon>Bacillota</taxon>
        <taxon>Bacilli</taxon>
        <taxon>Bacillales</taxon>
        <taxon>Paenibacillaceae</taxon>
        <taxon>Paenibacillus</taxon>
    </lineage>
</organism>
<proteinExistence type="predicted"/>
<dbReference type="OrthoDB" id="1992988at2"/>
<dbReference type="InterPro" id="IPR050490">
    <property type="entry name" value="Bact_solute-bd_prot1"/>
</dbReference>
<reference evidence="3" key="1">
    <citation type="journal article" date="2016" name="Genome Announc.">
        <title>Draft genomes of two strains of Paenibacillus glucanolyticus with capability to degrade lignocellulose.</title>
        <authorList>
            <person name="Mathews S.L."/>
            <person name="Pawlak J."/>
            <person name="Grunden A.M."/>
        </authorList>
    </citation>
    <scope>NUCLEOTIDE SEQUENCE [LARGE SCALE GENOMIC DNA]</scope>
    <source>
        <strain evidence="3">SLM1</strain>
    </source>
</reference>
<feature type="chain" id="PRO_5039354900" description="ABC transporter substrate-binding protein" evidence="2">
    <location>
        <begin position="20"/>
        <end position="463"/>
    </location>
</feature>
<keyword evidence="2" id="KW-0732">Signal</keyword>
<comment type="caution">
    <text evidence="3">The sequence shown here is derived from an EMBL/GenBank/DDBJ whole genome shotgun (WGS) entry which is preliminary data.</text>
</comment>
<evidence type="ECO:0000256" key="2">
    <source>
        <dbReference type="SAM" id="SignalP"/>
    </source>
</evidence>
<dbReference type="Proteomes" id="UP000076796">
    <property type="component" value="Unassembled WGS sequence"/>
</dbReference>
<dbReference type="Gene3D" id="3.40.190.10">
    <property type="entry name" value="Periplasmic binding protein-like II"/>
    <property type="match status" value="1"/>
</dbReference>
<accession>A0A163LV61</accession>
<dbReference type="PANTHER" id="PTHR43649">
    <property type="entry name" value="ARABINOSE-BINDING PROTEIN-RELATED"/>
    <property type="match status" value="1"/>
</dbReference>
<dbReference type="AlphaFoldDB" id="A0A163LV61"/>
<dbReference type="STRING" id="59843.A3958_21725"/>
<feature type="region of interest" description="Disordered" evidence="1">
    <location>
        <begin position="27"/>
        <end position="57"/>
    </location>
</feature>
<dbReference type="PANTHER" id="PTHR43649:SF12">
    <property type="entry name" value="DIACETYLCHITOBIOSE BINDING PROTEIN DASA"/>
    <property type="match status" value="1"/>
</dbReference>
<evidence type="ECO:0000313" key="3">
    <source>
        <dbReference type="EMBL" id="KZS48497.1"/>
    </source>
</evidence>
<dbReference type="EMBL" id="LWMH01000001">
    <property type="protein sequence ID" value="KZS48497.1"/>
    <property type="molecule type" value="Genomic_DNA"/>
</dbReference>
<gene>
    <name evidence="3" type="ORF">AWU65_22445</name>
</gene>
<dbReference type="SUPFAM" id="SSF53850">
    <property type="entry name" value="Periplasmic binding protein-like II"/>
    <property type="match status" value="1"/>
</dbReference>